<dbReference type="EMBL" id="NCKW01016024">
    <property type="protein sequence ID" value="POM61401.1"/>
    <property type="molecule type" value="Genomic_DNA"/>
</dbReference>
<keyword evidence="3" id="KW-1185">Reference proteome</keyword>
<proteinExistence type="predicted"/>
<organism evidence="2 3">
    <name type="scientific">Phytophthora palmivora</name>
    <dbReference type="NCBI Taxonomy" id="4796"/>
    <lineage>
        <taxon>Eukaryota</taxon>
        <taxon>Sar</taxon>
        <taxon>Stramenopiles</taxon>
        <taxon>Oomycota</taxon>
        <taxon>Peronosporomycetes</taxon>
        <taxon>Peronosporales</taxon>
        <taxon>Peronosporaceae</taxon>
        <taxon>Phytophthora</taxon>
    </lineage>
</organism>
<feature type="non-terminal residue" evidence="2">
    <location>
        <position position="92"/>
    </location>
</feature>
<protein>
    <recommendedName>
        <fullName evidence="1">ARC105/Med15 mediator subunit C-terminal domain-containing protein</fullName>
    </recommendedName>
</protein>
<reference evidence="2 3" key="1">
    <citation type="journal article" date="2017" name="Genome Biol. Evol.">
        <title>Phytophthora megakarya and P. palmivora, closely related causal agents of cacao black pod rot, underwent increases in genome sizes and gene numbers by different mechanisms.</title>
        <authorList>
            <person name="Ali S.S."/>
            <person name="Shao J."/>
            <person name="Lary D.J."/>
            <person name="Kronmiller B."/>
            <person name="Shen D."/>
            <person name="Strem M.D."/>
            <person name="Amoako-Attah I."/>
            <person name="Akrofi A.Y."/>
            <person name="Begoude B.A."/>
            <person name="Ten Hoopen G.M."/>
            <person name="Coulibaly K."/>
            <person name="Kebe B.I."/>
            <person name="Melnick R.L."/>
            <person name="Guiltinan M.J."/>
            <person name="Tyler B.M."/>
            <person name="Meinhardt L.W."/>
            <person name="Bailey B.A."/>
        </authorList>
    </citation>
    <scope>NUCLEOTIDE SEQUENCE [LARGE SCALE GENOMIC DNA]</scope>
    <source>
        <strain evidence="3">sbr112.9</strain>
    </source>
</reference>
<dbReference type="InterPro" id="IPR048386">
    <property type="entry name" value="Med15_C"/>
</dbReference>
<dbReference type="Pfam" id="PF21539">
    <property type="entry name" value="Med15_C"/>
    <property type="match status" value="1"/>
</dbReference>
<evidence type="ECO:0000313" key="2">
    <source>
        <dbReference type="EMBL" id="POM61401.1"/>
    </source>
</evidence>
<evidence type="ECO:0000259" key="1">
    <source>
        <dbReference type="Pfam" id="PF21539"/>
    </source>
</evidence>
<dbReference type="OrthoDB" id="10253329at2759"/>
<accession>A0A2P4X777</accession>
<evidence type="ECO:0000313" key="3">
    <source>
        <dbReference type="Proteomes" id="UP000237271"/>
    </source>
</evidence>
<feature type="domain" description="ARC105/Med15 mediator subunit C-terminal" evidence="1">
    <location>
        <begin position="14"/>
        <end position="86"/>
    </location>
</feature>
<dbReference type="Proteomes" id="UP000237271">
    <property type="component" value="Unassembled WGS sequence"/>
</dbReference>
<dbReference type="AlphaFoldDB" id="A0A2P4X777"/>
<gene>
    <name evidence="2" type="ORF">PHPALM_29587</name>
</gene>
<sequence>MSSSWQEALASETDAAKKEWMALERRYHLRLDSEDAATQEKHVRLFLSLSDPELPTRLKGEVELLLTLPGTYPMEAALVDFTQWSSRLSDEQ</sequence>
<name>A0A2P4X777_9STRA</name>
<comment type="caution">
    <text evidence="2">The sequence shown here is derived from an EMBL/GenBank/DDBJ whole genome shotgun (WGS) entry which is preliminary data.</text>
</comment>